<evidence type="ECO:0000313" key="4">
    <source>
        <dbReference type="Proteomes" id="UP000467260"/>
    </source>
</evidence>
<dbReference type="RefSeq" id="WP_085135489.1">
    <property type="nucleotide sequence ID" value="NZ_AP022609.1"/>
</dbReference>
<protein>
    <recommendedName>
        <fullName evidence="2">DUF1023 domain-containing protein</fullName>
    </recommendedName>
</protein>
<name>A0A7I7WYA4_9MYCO</name>
<dbReference type="Pfam" id="PF06259">
    <property type="entry name" value="Abhydrolase_8"/>
    <property type="match status" value="1"/>
</dbReference>
<proteinExistence type="predicted"/>
<feature type="compositionally biased region" description="Gly residues" evidence="1">
    <location>
        <begin position="181"/>
        <end position="191"/>
    </location>
</feature>
<accession>A0A7I7WYA4</accession>
<keyword evidence="4" id="KW-1185">Reference proteome</keyword>
<feature type="region of interest" description="Disordered" evidence="1">
    <location>
        <begin position="174"/>
        <end position="196"/>
    </location>
</feature>
<sequence length="563" mass="59611">MSGLPTLSEVRAASWDHLRASAAAWRNLGRTWESAFTEVHQSSLRPGGTDWTGSGGEAFQDRAYLDLVKIRTPVDTTDTLAGIAERGADAQDGTKSSVLDTVDEIENDNFTVGEDWSVTDRITWYSSAAELEQRELEAEGHRSYLMSKVYKLVLDEDDLSRTLTTASAGLHEFGFGDEGADGGAGGVGVRGPGLPPDDPQQFTQWWTHLSEAQKDAVYDSDHFIGNHPGMPFADKTHYNNERHLPELMANAQSNVDAMQARYDQLARQVYMGDHSPETSSEMAALGPQLQAAKHSLAEYQGVQNAMKAPKDGPSRYLGYLDDKGHAAVSIGNPDKASHNAVLVPGTGDDLTHVGGSMTRAAAMYDAAMVANRDLHTGDISVTTWMAYDRPMSVLEQAPWPSYAQHGAAALDSFENGMRASHIGAPSTDTVIGHSYGTTLVGAAASDGHHLAADNVIAVASPGMLVDHASDLNINPGGTVYAMTDPFDPISPANIFTSHTLGPNPMGADFGAINLFAGSGVGTGPGGLFPSLKSHGSYWDAETPSLANLGAVIGGVQAPYSVGG</sequence>
<feature type="domain" description="DUF1023" evidence="2">
    <location>
        <begin position="322"/>
        <end position="490"/>
    </location>
</feature>
<organism evidence="3 4">
    <name type="scientific">Mycolicibacter hiberniae</name>
    <dbReference type="NCBI Taxonomy" id="29314"/>
    <lineage>
        <taxon>Bacteria</taxon>
        <taxon>Bacillati</taxon>
        <taxon>Actinomycetota</taxon>
        <taxon>Actinomycetes</taxon>
        <taxon>Mycobacteriales</taxon>
        <taxon>Mycobacteriaceae</taxon>
        <taxon>Mycolicibacter</taxon>
    </lineage>
</organism>
<evidence type="ECO:0000259" key="2">
    <source>
        <dbReference type="Pfam" id="PF06259"/>
    </source>
</evidence>
<dbReference type="Proteomes" id="UP000467260">
    <property type="component" value="Chromosome"/>
</dbReference>
<evidence type="ECO:0000256" key="1">
    <source>
        <dbReference type="SAM" id="MobiDB-lite"/>
    </source>
</evidence>
<reference evidence="3 4" key="1">
    <citation type="journal article" date="2019" name="Emerg. Microbes Infect.">
        <title>Comprehensive subspecies identification of 175 nontuberculous mycobacteria species based on 7547 genomic profiles.</title>
        <authorList>
            <person name="Matsumoto Y."/>
            <person name="Kinjo T."/>
            <person name="Motooka D."/>
            <person name="Nabeya D."/>
            <person name="Jung N."/>
            <person name="Uechi K."/>
            <person name="Horii T."/>
            <person name="Iida T."/>
            <person name="Fujita J."/>
            <person name="Nakamura S."/>
        </authorList>
    </citation>
    <scope>NUCLEOTIDE SEQUENCE [LARGE SCALE GENOMIC DNA]</scope>
    <source>
        <strain evidence="3 4">JCM 13571</strain>
    </source>
</reference>
<evidence type="ECO:0000313" key="3">
    <source>
        <dbReference type="EMBL" id="BBZ22130.1"/>
    </source>
</evidence>
<dbReference type="InterPro" id="IPR010427">
    <property type="entry name" value="DUF1023"/>
</dbReference>
<dbReference type="EMBL" id="AP022609">
    <property type="protein sequence ID" value="BBZ22130.1"/>
    <property type="molecule type" value="Genomic_DNA"/>
</dbReference>
<dbReference type="AlphaFoldDB" id="A0A7I7WYA4"/>
<dbReference type="OrthoDB" id="5969911at2"/>
<gene>
    <name evidence="3" type="ORF">MHIB_05480</name>
</gene>
<dbReference type="KEGG" id="mhib:MHIB_05480"/>